<dbReference type="HOGENOM" id="CLU_1749787_0_0_1"/>
<keyword evidence="2" id="KW-1185">Reference proteome</keyword>
<reference evidence="2" key="1">
    <citation type="journal article" date="2014" name="Proc. Natl. Acad. Sci. U.S.A.">
        <title>Extensive sampling of basidiomycete genomes demonstrates inadequacy of the white-rot/brown-rot paradigm for wood decay fungi.</title>
        <authorList>
            <person name="Riley R."/>
            <person name="Salamov A.A."/>
            <person name="Brown D.W."/>
            <person name="Nagy L.G."/>
            <person name="Floudas D."/>
            <person name="Held B.W."/>
            <person name="Levasseur A."/>
            <person name="Lombard V."/>
            <person name="Morin E."/>
            <person name="Otillar R."/>
            <person name="Lindquist E.A."/>
            <person name="Sun H."/>
            <person name="LaButti K.M."/>
            <person name="Schmutz J."/>
            <person name="Jabbour D."/>
            <person name="Luo H."/>
            <person name="Baker S.E."/>
            <person name="Pisabarro A.G."/>
            <person name="Walton J.D."/>
            <person name="Blanchette R.A."/>
            <person name="Henrissat B."/>
            <person name="Martin F."/>
            <person name="Cullen D."/>
            <person name="Hibbett D.S."/>
            <person name="Grigoriev I.V."/>
        </authorList>
    </citation>
    <scope>NUCLEOTIDE SEQUENCE [LARGE SCALE GENOMIC DNA]</scope>
    <source>
        <strain evidence="2">CBS 339.88</strain>
    </source>
</reference>
<evidence type="ECO:0000313" key="1">
    <source>
        <dbReference type="EMBL" id="KDR72367.1"/>
    </source>
</evidence>
<dbReference type="AlphaFoldDB" id="A0A067SQQ5"/>
<accession>A0A067SQQ5</accession>
<gene>
    <name evidence="1" type="ORF">GALMADRAFT_229146</name>
</gene>
<sequence>MNVDGPVLVPFRRSVYFEGKTAIQRSFRISDASLKTAASRSSADHTLLRLKHVRYLLYLSPSFPDFFPNKFARAFRTMTCWKFGSEILSDTSWSQLSPLRGPGTQSSANCYFLYVYPTFHPVPHFYSSPTHQVHGAVCMLFGCILEGKS</sequence>
<protein>
    <submittedName>
        <fullName evidence="1">Uncharacterized protein</fullName>
    </submittedName>
</protein>
<evidence type="ECO:0000313" key="2">
    <source>
        <dbReference type="Proteomes" id="UP000027222"/>
    </source>
</evidence>
<dbReference type="Proteomes" id="UP000027222">
    <property type="component" value="Unassembled WGS sequence"/>
</dbReference>
<name>A0A067SQQ5_GALM3</name>
<dbReference type="EMBL" id="KL142389">
    <property type="protein sequence ID" value="KDR72367.1"/>
    <property type="molecule type" value="Genomic_DNA"/>
</dbReference>
<proteinExistence type="predicted"/>
<organism evidence="1 2">
    <name type="scientific">Galerina marginata (strain CBS 339.88)</name>
    <dbReference type="NCBI Taxonomy" id="685588"/>
    <lineage>
        <taxon>Eukaryota</taxon>
        <taxon>Fungi</taxon>
        <taxon>Dikarya</taxon>
        <taxon>Basidiomycota</taxon>
        <taxon>Agaricomycotina</taxon>
        <taxon>Agaricomycetes</taxon>
        <taxon>Agaricomycetidae</taxon>
        <taxon>Agaricales</taxon>
        <taxon>Agaricineae</taxon>
        <taxon>Strophariaceae</taxon>
        <taxon>Galerina</taxon>
    </lineage>
</organism>